<accession>A0A382W9G1</accession>
<dbReference type="AlphaFoldDB" id="A0A382W9G1"/>
<dbReference type="Gene3D" id="3.40.50.1010">
    <property type="entry name" value="5'-nuclease"/>
    <property type="match status" value="1"/>
</dbReference>
<evidence type="ECO:0000313" key="3">
    <source>
        <dbReference type="EMBL" id="SVD54985.1"/>
    </source>
</evidence>
<dbReference type="GO" id="GO:0004540">
    <property type="term" value="F:RNA nuclease activity"/>
    <property type="evidence" value="ECO:0007669"/>
    <property type="project" value="InterPro"/>
</dbReference>
<feature type="domain" description="NYN" evidence="2">
    <location>
        <begin position="13"/>
        <end position="127"/>
    </location>
</feature>
<protein>
    <recommendedName>
        <fullName evidence="2">NYN domain-containing protein</fullName>
    </recommendedName>
</protein>
<proteinExistence type="predicted"/>
<feature type="compositionally biased region" description="Polar residues" evidence="1">
    <location>
        <begin position="183"/>
        <end position="192"/>
    </location>
</feature>
<reference evidence="3" key="1">
    <citation type="submission" date="2018-05" db="EMBL/GenBank/DDBJ databases">
        <authorList>
            <person name="Lanie J.A."/>
            <person name="Ng W.-L."/>
            <person name="Kazmierczak K.M."/>
            <person name="Andrzejewski T.M."/>
            <person name="Davidsen T.M."/>
            <person name="Wayne K.J."/>
            <person name="Tettelin H."/>
            <person name="Glass J.I."/>
            <person name="Rusch D."/>
            <person name="Podicherti R."/>
            <person name="Tsui H.-C.T."/>
            <person name="Winkler M.E."/>
        </authorList>
    </citation>
    <scope>NUCLEOTIDE SEQUENCE</scope>
</reference>
<dbReference type="InterPro" id="IPR021139">
    <property type="entry name" value="NYN"/>
</dbReference>
<gene>
    <name evidence="3" type="ORF">METZ01_LOCUS407839</name>
</gene>
<name>A0A382W9G1_9ZZZZ</name>
<sequence length="262" mass="29487">MTNSKKSTNELGTGIYADVQNLQEISRDVLITLVKRWPDDMPKPTRLNLYVRADHQHLWRVWATHQFNEMTVSVTGVQHYSLSATKNAADLAIAVDAMSDLLHKSISHVAVVSDDSDFIALFAKLGEEAERDHDSNGRVPFLWVFTDRMDTKSMLLEEFFPRDYIHVVDLSKPLNEEPESENDSQSGDQNGSKPGEDEKDEPEPVAERPEPMSRADLSEQIALQLIREMPVGKFKSTDCQMTIHTKFPAHPLAKADGPAFGQ</sequence>
<dbReference type="Pfam" id="PF01936">
    <property type="entry name" value="NYN"/>
    <property type="match status" value="1"/>
</dbReference>
<dbReference type="EMBL" id="UINC01157796">
    <property type="protein sequence ID" value="SVD54985.1"/>
    <property type="molecule type" value="Genomic_DNA"/>
</dbReference>
<feature type="region of interest" description="Disordered" evidence="1">
    <location>
        <begin position="174"/>
        <end position="221"/>
    </location>
</feature>
<evidence type="ECO:0000259" key="2">
    <source>
        <dbReference type="Pfam" id="PF01936"/>
    </source>
</evidence>
<evidence type="ECO:0000256" key="1">
    <source>
        <dbReference type="SAM" id="MobiDB-lite"/>
    </source>
</evidence>
<feature type="non-terminal residue" evidence="3">
    <location>
        <position position="262"/>
    </location>
</feature>
<feature type="compositionally biased region" description="Basic and acidic residues" evidence="1">
    <location>
        <begin position="205"/>
        <end position="217"/>
    </location>
</feature>
<organism evidence="3">
    <name type="scientific">marine metagenome</name>
    <dbReference type="NCBI Taxonomy" id="408172"/>
    <lineage>
        <taxon>unclassified sequences</taxon>
        <taxon>metagenomes</taxon>
        <taxon>ecological metagenomes</taxon>
    </lineage>
</organism>